<dbReference type="InterPro" id="IPR028098">
    <property type="entry name" value="Glyco_trans_4-like_N"/>
</dbReference>
<dbReference type="PANTHER" id="PTHR46401">
    <property type="entry name" value="GLYCOSYLTRANSFERASE WBBK-RELATED"/>
    <property type="match status" value="1"/>
</dbReference>
<sequence length="378" mass="43122">MTLSNQRPLRILQVVGGMNRGGIETWLINVLRHIDRDRFQIDFLVHTTQPCAYDNEIRALGSRIIPCLHSNQPWLYARNFKQILRDYGPYDVVHAQLYLFSGLVLYLAHQEKVCTRIAHMHPLTDLHEKRFLRAIYQKIMTRLLSKYATHIIAPSKSSLKAFQAICNCSGKHNEILYNGIELSQFDREVDKRAVRQKFNLPVDQPIVIYVARFTAHKNHAQILRIADRMSKNGVNVYFVMVGSHGELLNTLKEKVAERNDMAMMVGVEDISELLKTADLFFLPSLEEGFGVVAIEAAAAGLPVVATDLPTIREACSPSHHPFMFPPNNDELACKNILSILENQELRKQLSADARKWANNFSIFSSIKQLAHLYENCTQ</sequence>
<dbReference type="Proteomes" id="UP000282574">
    <property type="component" value="Unassembled WGS sequence"/>
</dbReference>
<protein>
    <submittedName>
        <fullName evidence="3">Glycosyltransferase EpsF</fullName>
    </submittedName>
</protein>
<name>A0AB37UI16_9CYAN</name>
<comment type="caution">
    <text evidence="3">The sequence shown here is derived from an EMBL/GenBank/DDBJ whole genome shotgun (WGS) entry which is preliminary data.</text>
</comment>
<accession>A0AB37UI16</accession>
<evidence type="ECO:0000313" key="3">
    <source>
        <dbReference type="EMBL" id="RUT11032.1"/>
    </source>
</evidence>
<dbReference type="AlphaFoldDB" id="A0AB37UI16"/>
<evidence type="ECO:0000259" key="1">
    <source>
        <dbReference type="Pfam" id="PF00534"/>
    </source>
</evidence>
<dbReference type="GO" id="GO:0016757">
    <property type="term" value="F:glycosyltransferase activity"/>
    <property type="evidence" value="ECO:0007669"/>
    <property type="project" value="InterPro"/>
</dbReference>
<evidence type="ECO:0000259" key="2">
    <source>
        <dbReference type="Pfam" id="PF13439"/>
    </source>
</evidence>
<reference evidence="3 4" key="1">
    <citation type="journal article" date="2019" name="Genome Biol. Evol.">
        <title>Day and night: Metabolic profiles and evolutionary relationships of six axenic non-marine cyanobacteria.</title>
        <authorList>
            <person name="Will S.E."/>
            <person name="Henke P."/>
            <person name="Boedeker C."/>
            <person name="Huang S."/>
            <person name="Brinkmann H."/>
            <person name="Rohde M."/>
            <person name="Jarek M."/>
            <person name="Friedl T."/>
            <person name="Seufert S."/>
            <person name="Schumacher M."/>
            <person name="Overmann J."/>
            <person name="Neumann-Schaal M."/>
            <person name="Petersen J."/>
        </authorList>
    </citation>
    <scope>NUCLEOTIDE SEQUENCE [LARGE SCALE GENOMIC DNA]</scope>
    <source>
        <strain evidence="3 4">SAG 39.79</strain>
    </source>
</reference>
<dbReference type="EMBL" id="RSCK01000032">
    <property type="protein sequence ID" value="RUT11032.1"/>
    <property type="molecule type" value="Genomic_DNA"/>
</dbReference>
<dbReference type="Pfam" id="PF00534">
    <property type="entry name" value="Glycos_transf_1"/>
    <property type="match status" value="1"/>
</dbReference>
<feature type="domain" description="Glycosyl transferase family 1" evidence="1">
    <location>
        <begin position="191"/>
        <end position="356"/>
    </location>
</feature>
<dbReference type="Gene3D" id="3.40.50.2000">
    <property type="entry name" value="Glycogen Phosphorylase B"/>
    <property type="match status" value="2"/>
</dbReference>
<proteinExistence type="predicted"/>
<dbReference type="SUPFAM" id="SSF53756">
    <property type="entry name" value="UDP-Glycosyltransferase/glycogen phosphorylase"/>
    <property type="match status" value="1"/>
</dbReference>
<gene>
    <name evidence="3" type="primary">epsF</name>
    <name evidence="3" type="ORF">DSM107010_36660</name>
</gene>
<organism evidence="3 4">
    <name type="scientific">Chroococcidiopsis cubana SAG 39.79</name>
    <dbReference type="NCBI Taxonomy" id="388085"/>
    <lineage>
        <taxon>Bacteria</taxon>
        <taxon>Bacillati</taxon>
        <taxon>Cyanobacteriota</taxon>
        <taxon>Cyanophyceae</taxon>
        <taxon>Chroococcidiopsidales</taxon>
        <taxon>Chroococcidiopsidaceae</taxon>
        <taxon>Chroococcidiopsis</taxon>
    </lineage>
</organism>
<feature type="domain" description="Glycosyltransferase subfamily 4-like N-terminal" evidence="2">
    <location>
        <begin position="21"/>
        <end position="183"/>
    </location>
</feature>
<dbReference type="Pfam" id="PF13439">
    <property type="entry name" value="Glyco_transf_4"/>
    <property type="match status" value="1"/>
</dbReference>
<dbReference type="PANTHER" id="PTHR46401:SF8">
    <property type="entry name" value="BLL6006 PROTEIN"/>
    <property type="match status" value="1"/>
</dbReference>
<dbReference type="InterPro" id="IPR001296">
    <property type="entry name" value="Glyco_trans_1"/>
</dbReference>
<dbReference type="RefSeq" id="WP_127023615.1">
    <property type="nucleotide sequence ID" value="NZ_JAVKZF010000002.1"/>
</dbReference>
<evidence type="ECO:0000313" key="4">
    <source>
        <dbReference type="Proteomes" id="UP000282574"/>
    </source>
</evidence>
<keyword evidence="4" id="KW-1185">Reference proteome</keyword>